<dbReference type="SMART" id="SM00304">
    <property type="entry name" value="HAMP"/>
    <property type="match status" value="1"/>
</dbReference>
<dbReference type="GO" id="GO:0000155">
    <property type="term" value="F:phosphorelay sensor kinase activity"/>
    <property type="evidence" value="ECO:0007669"/>
    <property type="project" value="InterPro"/>
</dbReference>
<dbReference type="InterPro" id="IPR033479">
    <property type="entry name" value="dCache_1"/>
</dbReference>
<feature type="transmembrane region" description="Helical" evidence="10">
    <location>
        <begin position="333"/>
        <end position="353"/>
    </location>
</feature>
<dbReference type="PANTHER" id="PTHR34220">
    <property type="entry name" value="SENSOR HISTIDINE KINASE YPDA"/>
    <property type="match status" value="1"/>
</dbReference>
<dbReference type="PANTHER" id="PTHR34220:SF7">
    <property type="entry name" value="SENSOR HISTIDINE KINASE YPDA"/>
    <property type="match status" value="1"/>
</dbReference>
<dbReference type="InterPro" id="IPR010559">
    <property type="entry name" value="Sig_transdc_His_kin_internal"/>
</dbReference>
<dbReference type="Pfam" id="PF02743">
    <property type="entry name" value="dCache_1"/>
    <property type="match status" value="1"/>
</dbReference>
<keyword evidence="3" id="KW-0597">Phosphoprotein</keyword>
<dbReference type="Pfam" id="PF02518">
    <property type="entry name" value="HATPase_c"/>
    <property type="match status" value="1"/>
</dbReference>
<feature type="transmembrane region" description="Helical" evidence="10">
    <location>
        <begin position="28"/>
        <end position="51"/>
    </location>
</feature>
<accession>A0A1B2DXV7</accession>
<dbReference type="Pfam" id="PF06580">
    <property type="entry name" value="His_kinase"/>
    <property type="match status" value="1"/>
</dbReference>
<dbReference type="SMART" id="SM00387">
    <property type="entry name" value="HATPase_c"/>
    <property type="match status" value="1"/>
</dbReference>
<dbReference type="GO" id="GO:0005886">
    <property type="term" value="C:plasma membrane"/>
    <property type="evidence" value="ECO:0007669"/>
    <property type="project" value="UniProtKB-SubCell"/>
</dbReference>
<dbReference type="InterPro" id="IPR003594">
    <property type="entry name" value="HATPase_dom"/>
</dbReference>
<dbReference type="SUPFAM" id="SSF158472">
    <property type="entry name" value="HAMP domain-like"/>
    <property type="match status" value="1"/>
</dbReference>
<evidence type="ECO:0000256" key="10">
    <source>
        <dbReference type="SAM" id="Phobius"/>
    </source>
</evidence>
<keyword evidence="8 10" id="KW-0472">Membrane</keyword>
<dbReference type="Gene3D" id="3.30.565.10">
    <property type="entry name" value="Histidine kinase-like ATPase, C-terminal domain"/>
    <property type="match status" value="1"/>
</dbReference>
<dbReference type="InterPro" id="IPR036890">
    <property type="entry name" value="HATPase_C_sf"/>
</dbReference>
<dbReference type="InterPro" id="IPR050640">
    <property type="entry name" value="Bact_2-comp_sensor_kinase"/>
</dbReference>
<feature type="domain" description="HAMP" evidence="11">
    <location>
        <begin position="355"/>
        <end position="407"/>
    </location>
</feature>
<evidence type="ECO:0000256" key="9">
    <source>
        <dbReference type="SAM" id="MobiDB-lite"/>
    </source>
</evidence>
<reference evidence="13 14" key="2">
    <citation type="submission" date="2016-12" db="EMBL/GenBank/DDBJ databases">
        <title>Genome sequencing and description of Paenibacillus sp. nov. from high altitude lake in the Indian Trans- Himalayas.</title>
        <authorList>
            <person name="Kiran S."/>
            <person name="Swarnkar M.K."/>
            <person name="Rana A."/>
            <person name="Tewari R."/>
            <person name="Gulati A."/>
        </authorList>
    </citation>
    <scope>NUCLEOTIDE SEQUENCE [LARGE SCALE GENOMIC DNA]</scope>
    <source>
        <strain evidence="13 14">IHBB 9951</strain>
    </source>
</reference>
<evidence type="ECO:0000256" key="6">
    <source>
        <dbReference type="ARBA" id="ARBA00022777"/>
    </source>
</evidence>
<dbReference type="CDD" id="cd06225">
    <property type="entry name" value="HAMP"/>
    <property type="match status" value="1"/>
</dbReference>
<evidence type="ECO:0000256" key="7">
    <source>
        <dbReference type="ARBA" id="ARBA00022989"/>
    </source>
</evidence>
<keyword evidence="7 10" id="KW-1133">Transmembrane helix</keyword>
<dbReference type="KEGG" id="pib:BBD41_07880"/>
<evidence type="ECO:0000256" key="1">
    <source>
        <dbReference type="ARBA" id="ARBA00004651"/>
    </source>
</evidence>
<keyword evidence="14" id="KW-1185">Reference proteome</keyword>
<dbReference type="EMBL" id="CP016809">
    <property type="protein sequence ID" value="ANY72512.1"/>
    <property type="molecule type" value="Genomic_DNA"/>
</dbReference>
<keyword evidence="4" id="KW-0808">Transferase</keyword>
<reference evidence="12" key="1">
    <citation type="submission" date="2016-08" db="EMBL/GenBank/DDBJ databases">
        <title>Complete Genome Seqeunce of Paenibacillus sp. nov. IHBB 9852 from high altitute lake of Indian trans-Himalayas.</title>
        <authorList>
            <person name="Kiran S."/>
            <person name="Swarnkar M.K."/>
            <person name="Rana A."/>
            <person name="Tewari R."/>
            <person name="Gulati A."/>
        </authorList>
    </citation>
    <scope>NUCLEOTIDE SEQUENCE [LARGE SCALE GENOMIC DNA]</scope>
    <source>
        <strain evidence="12">IHBB 9852</strain>
    </source>
</reference>
<keyword evidence="6 12" id="KW-0418">Kinase</keyword>
<evidence type="ECO:0000256" key="2">
    <source>
        <dbReference type="ARBA" id="ARBA00022475"/>
    </source>
</evidence>
<dbReference type="Pfam" id="PF00672">
    <property type="entry name" value="HAMP"/>
    <property type="match status" value="1"/>
</dbReference>
<dbReference type="OrthoDB" id="9776552at2"/>
<evidence type="ECO:0000256" key="4">
    <source>
        <dbReference type="ARBA" id="ARBA00022679"/>
    </source>
</evidence>
<protein>
    <submittedName>
        <fullName evidence="12">Histidine kinase</fullName>
    </submittedName>
</protein>
<dbReference type="RefSeq" id="WP_077569337.1">
    <property type="nucleotide sequence ID" value="NZ_CP016809.1"/>
</dbReference>
<keyword evidence="5 10" id="KW-0812">Transmembrane</keyword>
<dbReference type="Gene3D" id="6.10.340.10">
    <property type="match status" value="1"/>
</dbReference>
<evidence type="ECO:0000313" key="12">
    <source>
        <dbReference type="EMBL" id="ANY72512.1"/>
    </source>
</evidence>
<feature type="region of interest" description="Disordered" evidence="9">
    <location>
        <begin position="626"/>
        <end position="647"/>
    </location>
</feature>
<keyword evidence="2" id="KW-1003">Cell membrane</keyword>
<gene>
    <name evidence="13" type="ORF">BBD40_22115</name>
    <name evidence="12" type="ORF">BBD41_07880</name>
</gene>
<evidence type="ECO:0000256" key="3">
    <source>
        <dbReference type="ARBA" id="ARBA00022553"/>
    </source>
</evidence>
<dbReference type="Gene3D" id="3.30.450.20">
    <property type="entry name" value="PAS domain"/>
    <property type="match status" value="2"/>
</dbReference>
<dbReference type="PROSITE" id="PS50885">
    <property type="entry name" value="HAMP"/>
    <property type="match status" value="1"/>
</dbReference>
<evidence type="ECO:0000259" key="11">
    <source>
        <dbReference type="PROSITE" id="PS50885"/>
    </source>
</evidence>
<evidence type="ECO:0000256" key="5">
    <source>
        <dbReference type="ARBA" id="ARBA00022692"/>
    </source>
</evidence>
<dbReference type="SUPFAM" id="SSF55874">
    <property type="entry name" value="ATPase domain of HSP90 chaperone/DNA topoisomerase II/histidine kinase"/>
    <property type="match status" value="1"/>
</dbReference>
<organism evidence="12">
    <name type="scientific">Paenibacillus ihbetae</name>
    <dbReference type="NCBI Taxonomy" id="1870820"/>
    <lineage>
        <taxon>Bacteria</taxon>
        <taxon>Bacillati</taxon>
        <taxon>Bacillota</taxon>
        <taxon>Bacilli</taxon>
        <taxon>Bacillales</taxon>
        <taxon>Paenibacillaceae</taxon>
        <taxon>Paenibacillus</taxon>
    </lineage>
</organism>
<dbReference type="EMBL" id="MRVI01000002">
    <property type="protein sequence ID" value="OOC58419.1"/>
    <property type="molecule type" value="Genomic_DNA"/>
</dbReference>
<proteinExistence type="predicted"/>
<name>A0A1B2DXV7_9BACL</name>
<dbReference type="AlphaFoldDB" id="A0A1B2DXV7"/>
<evidence type="ECO:0000313" key="13">
    <source>
        <dbReference type="EMBL" id="OOC58419.1"/>
    </source>
</evidence>
<evidence type="ECO:0000313" key="14">
    <source>
        <dbReference type="Proteomes" id="UP000189059"/>
    </source>
</evidence>
<dbReference type="Proteomes" id="UP000189059">
    <property type="component" value="Unassembled WGS sequence"/>
</dbReference>
<dbReference type="InterPro" id="IPR003660">
    <property type="entry name" value="HAMP_dom"/>
</dbReference>
<evidence type="ECO:0000256" key="8">
    <source>
        <dbReference type="ARBA" id="ARBA00023136"/>
    </source>
</evidence>
<comment type="subcellular location">
    <subcellularLocation>
        <location evidence="1">Cell membrane</location>
        <topology evidence="1">Multi-pass membrane protein</topology>
    </subcellularLocation>
</comment>
<sequence>MRNSGLSGWRQGLKRWLHFGDLPLRYKLVVLFLMIGILPSIGLGVLVNWTVNRIVDQQVTSHTIQLIGKVNQTLDNEMENLQNITYLIGFDPRTERFMKGHIQGDMPPAQAGNSIQANDGYAGDRRPMQQDDADNYEIHQYLQGFTTLYPEIAAILVVNREGAYISNEMYARGSGKLTDEAWYREAAENEGIFTVLGHPSDRNVTTHVHYADEELVSVVRSFVDPDTREVTGAVLIDLKLRTVARAARDVTLGKNGYLMVTEAGGSSIYNPDDSLFPSIPPSWFPEQDSGTFMREVNGERVQLIYGTSSFTGWRTIGVFPTDESVYEVKEIRFYLICFLFMVCLFGVTASYTLSQSISRPIWQLMSFMQKAESGDLAIRYWGNRQDEVGMLGRSFNRMLLQIRKLMKLSELRERQKREAELRSLQAHIKPHFLYNTLDTIHWMARKKGADEVSELVESLSTLFRIGLSKGDDIIPIQDEWTHISSYLQIQKTRYRDRLQTRLELAPEAEKLYVLKLLLQPIVENAIYHGIKARRGPGRITIRAYTENHALVLNVQDNGAGMTQDRLEELRRKLRDPIAAMDEDAGGISAGSRSYGMLNVQARIQLTFGEAYGITIESTEGEGTSVTIRHPLLVTVPPPPDNDRGDRL</sequence>